<evidence type="ECO:0008006" key="3">
    <source>
        <dbReference type="Google" id="ProtNLM"/>
    </source>
</evidence>
<keyword evidence="2" id="KW-1185">Reference proteome</keyword>
<dbReference type="PANTHER" id="PTHR33498">
    <property type="entry name" value="TRANSPOSASE FOR INSERTION SEQUENCE ELEMENT IS1557"/>
    <property type="match status" value="1"/>
</dbReference>
<comment type="caution">
    <text evidence="1">The sequence shown here is derived from an EMBL/GenBank/DDBJ whole genome shotgun (WGS) entry which is preliminary data.</text>
</comment>
<gene>
    <name evidence="1" type="ORF">ADK41_05770</name>
</gene>
<dbReference type="EMBL" id="LGCN01000051">
    <property type="protein sequence ID" value="KOT43701.1"/>
    <property type="molecule type" value="Genomic_DNA"/>
</dbReference>
<evidence type="ECO:0000313" key="1">
    <source>
        <dbReference type="EMBL" id="KOT43701.1"/>
    </source>
</evidence>
<dbReference type="PATRIC" id="fig|36816.3.peg.1229"/>
<accession>A0A0M9XAE1</accession>
<organism evidence="1 2">
    <name type="scientific">Streptomyces caelestis</name>
    <dbReference type="NCBI Taxonomy" id="36816"/>
    <lineage>
        <taxon>Bacteria</taxon>
        <taxon>Bacillati</taxon>
        <taxon>Actinomycetota</taxon>
        <taxon>Actinomycetes</taxon>
        <taxon>Kitasatosporales</taxon>
        <taxon>Streptomycetaceae</taxon>
        <taxon>Streptomyces</taxon>
    </lineage>
</organism>
<protein>
    <recommendedName>
        <fullName evidence="3">Transposase</fullName>
    </recommendedName>
</protein>
<name>A0A0M9XAE1_9ACTN</name>
<sequence length="69" mass="7682">MILHAFLRGPDRDHDAVNAALALPHGAGPAEGVSTKIKRIARQMHGRAGFTLLRHRVLLGQHPLRHHRM</sequence>
<dbReference type="PANTHER" id="PTHR33498:SF1">
    <property type="entry name" value="TRANSPOSASE FOR INSERTION SEQUENCE ELEMENT IS1557"/>
    <property type="match status" value="1"/>
</dbReference>
<evidence type="ECO:0000313" key="2">
    <source>
        <dbReference type="Proteomes" id="UP000037773"/>
    </source>
</evidence>
<dbReference type="InterPro" id="IPR047951">
    <property type="entry name" value="Transpos_ISL3"/>
</dbReference>
<dbReference type="Proteomes" id="UP000037773">
    <property type="component" value="Unassembled WGS sequence"/>
</dbReference>
<reference evidence="1 2" key="1">
    <citation type="submission" date="2015-07" db="EMBL/GenBank/DDBJ databases">
        <authorList>
            <person name="Noorani M."/>
        </authorList>
    </citation>
    <scope>NUCLEOTIDE SEQUENCE [LARGE SCALE GENOMIC DNA]</scope>
    <source>
        <strain evidence="1 2">NRRL B-24567</strain>
    </source>
</reference>
<proteinExistence type="predicted"/>
<dbReference type="AlphaFoldDB" id="A0A0M9XAE1"/>